<dbReference type="Proteomes" id="UP000759103">
    <property type="component" value="Unassembled WGS sequence"/>
</dbReference>
<evidence type="ECO:0000313" key="10">
    <source>
        <dbReference type="Proteomes" id="UP000759103"/>
    </source>
</evidence>
<evidence type="ECO:0000256" key="2">
    <source>
        <dbReference type="ARBA" id="ARBA00004613"/>
    </source>
</evidence>
<keyword evidence="9" id="KW-0966">Cell projection</keyword>
<organism evidence="9 10">
    <name type="scientific">Sphingomonas citri</name>
    <dbReference type="NCBI Taxonomy" id="2862499"/>
    <lineage>
        <taxon>Bacteria</taxon>
        <taxon>Pseudomonadati</taxon>
        <taxon>Pseudomonadota</taxon>
        <taxon>Alphaproteobacteria</taxon>
        <taxon>Sphingomonadales</taxon>
        <taxon>Sphingomonadaceae</taxon>
        <taxon>Sphingomonas</taxon>
    </lineage>
</organism>
<evidence type="ECO:0000256" key="5">
    <source>
        <dbReference type="ARBA" id="ARBA00022525"/>
    </source>
</evidence>
<feature type="domain" description="Flagellar hook-associated protein FlgK helical" evidence="8">
    <location>
        <begin position="101"/>
        <end position="320"/>
    </location>
</feature>
<dbReference type="EMBL" id="JAHXZN010000006">
    <property type="protein sequence ID" value="MBW6532174.1"/>
    <property type="molecule type" value="Genomic_DNA"/>
</dbReference>
<name>A0ABS7BRY4_9SPHN</name>
<proteinExistence type="inferred from homology"/>
<dbReference type="SUPFAM" id="SSF64518">
    <property type="entry name" value="Phase 1 flagellin"/>
    <property type="match status" value="1"/>
</dbReference>
<dbReference type="PANTHER" id="PTHR30033">
    <property type="entry name" value="FLAGELLAR HOOK-ASSOCIATED PROTEIN 1"/>
    <property type="match status" value="1"/>
</dbReference>
<dbReference type="NCBIfam" id="TIGR02492">
    <property type="entry name" value="flgK_ends"/>
    <property type="match status" value="1"/>
</dbReference>
<evidence type="ECO:0000256" key="6">
    <source>
        <dbReference type="ARBA" id="ARBA00023143"/>
    </source>
</evidence>
<dbReference type="InterPro" id="IPR053927">
    <property type="entry name" value="FlgK_helical"/>
</dbReference>
<evidence type="ECO:0000259" key="8">
    <source>
        <dbReference type="Pfam" id="PF22638"/>
    </source>
</evidence>
<evidence type="ECO:0000256" key="3">
    <source>
        <dbReference type="ARBA" id="ARBA00009677"/>
    </source>
</evidence>
<feature type="domain" description="Flagellar basal-body/hook protein C-terminal" evidence="7">
    <location>
        <begin position="403"/>
        <end position="443"/>
    </location>
</feature>
<evidence type="ECO:0000256" key="1">
    <source>
        <dbReference type="ARBA" id="ARBA00004365"/>
    </source>
</evidence>
<dbReference type="InterPro" id="IPR010930">
    <property type="entry name" value="Flg_bb/hook_C_dom"/>
</dbReference>
<dbReference type="InterPro" id="IPR002371">
    <property type="entry name" value="FlgK"/>
</dbReference>
<dbReference type="PANTHER" id="PTHR30033:SF2">
    <property type="entry name" value="FLAGELLAR HOOK PROTEIN"/>
    <property type="match status" value="1"/>
</dbReference>
<reference evidence="9 10" key="1">
    <citation type="submission" date="2021-07" db="EMBL/GenBank/DDBJ databases">
        <title>Sphingomonas sp.</title>
        <authorList>
            <person name="Feng G."/>
            <person name="Li J."/>
            <person name="Pan M."/>
        </authorList>
    </citation>
    <scope>NUCLEOTIDE SEQUENCE [LARGE SCALE GENOMIC DNA]</scope>
    <source>
        <strain evidence="9 10">RRHST34</strain>
    </source>
</reference>
<protein>
    <recommendedName>
        <fullName evidence="4">Flagellar hook-associated protein 1</fullName>
    </recommendedName>
</protein>
<dbReference type="Pfam" id="PF06429">
    <property type="entry name" value="Flg_bbr_C"/>
    <property type="match status" value="1"/>
</dbReference>
<keyword evidence="9" id="KW-0969">Cilium</keyword>
<evidence type="ECO:0000259" key="7">
    <source>
        <dbReference type="Pfam" id="PF06429"/>
    </source>
</evidence>
<accession>A0ABS7BRY4</accession>
<dbReference type="Pfam" id="PF22638">
    <property type="entry name" value="FlgK_D1"/>
    <property type="match status" value="1"/>
</dbReference>
<comment type="caution">
    <text evidence="9">The sequence shown here is derived from an EMBL/GenBank/DDBJ whole genome shotgun (WGS) entry which is preliminary data.</text>
</comment>
<dbReference type="RefSeq" id="WP_219749531.1">
    <property type="nucleotide sequence ID" value="NZ_JAHXZN010000006.1"/>
</dbReference>
<keyword evidence="9" id="KW-0282">Flagellum</keyword>
<keyword evidence="6" id="KW-0975">Bacterial flagellum</keyword>
<gene>
    <name evidence="9" type="primary">flgK</name>
    <name evidence="9" type="ORF">KZ820_15640</name>
</gene>
<keyword evidence="10" id="KW-1185">Reference proteome</keyword>
<sequence>MSDLLSIGASGVRAYQTALTTTSENIANAGNASYVRRSATIREVQTSNGWNSSLNGMGAVVDGIARNSSPYLEASVRSASSDAKKTEASTVWLERIEGAMTGGALSTNLTGFFAASTALQAEPTSSALRAGMLGSAATLADSFKVTAKALDDGMAELDTKAQQTVGELNRLSQALLKVNQGIVKSQPGSAAAAGLADQRDDLLQQMSALTEVNVQVDDFGRATVRAGASNGPVLVDPKEASEMSYARTGGNAVLNVLKPSGVAVQANPEGGALAGMIEGAQRIAATRDQLGAIATDLTTSVNDLQKQGQDLTGAQGKPFFANTSDPADFSVALTDGSQIAAAKTGGGVRDSSNLAALAALRTGNQFESKVQALTTDNAATLKQRRLVGDAQTAIYDGAVTARSEASGVNLDSEAVDLVRFQQAYQASSRVIQVARETFQSILEIR</sequence>
<keyword evidence="5" id="KW-0964">Secreted</keyword>
<evidence type="ECO:0000313" key="9">
    <source>
        <dbReference type="EMBL" id="MBW6532174.1"/>
    </source>
</evidence>
<comment type="similarity">
    <text evidence="3">Belongs to the flagella basal body rod proteins family.</text>
</comment>
<evidence type="ECO:0000256" key="4">
    <source>
        <dbReference type="ARBA" id="ARBA00016244"/>
    </source>
</evidence>
<comment type="subcellular location">
    <subcellularLocation>
        <location evidence="1">Bacterial flagellum</location>
    </subcellularLocation>
    <subcellularLocation>
        <location evidence="2">Secreted</location>
    </subcellularLocation>
</comment>